<organism evidence="4 5">
    <name type="scientific">Galbitalea soli</name>
    <dbReference type="NCBI Taxonomy" id="1268042"/>
    <lineage>
        <taxon>Bacteria</taxon>
        <taxon>Bacillati</taxon>
        <taxon>Actinomycetota</taxon>
        <taxon>Actinomycetes</taxon>
        <taxon>Micrococcales</taxon>
        <taxon>Microbacteriaceae</taxon>
        <taxon>Galbitalea</taxon>
    </lineage>
</organism>
<dbReference type="InterPro" id="IPR028082">
    <property type="entry name" value="Peripla_BP_I"/>
</dbReference>
<reference evidence="4 5" key="1">
    <citation type="journal article" date="2014" name="Int. J. Syst. Evol. Microbiol.">
        <title>Description of Galbitalea soli gen. nov., sp. nov., and Frondihabitans sucicola sp. nov.</title>
        <authorList>
            <person name="Kim S.J."/>
            <person name="Lim J.M."/>
            <person name="Ahn J.H."/>
            <person name="Weon H.Y."/>
            <person name="Hamada M."/>
            <person name="Suzuki K."/>
            <person name="Ahn T.Y."/>
            <person name="Kwon S.W."/>
        </authorList>
    </citation>
    <scope>NUCLEOTIDE SEQUENCE [LARGE SCALE GENOMIC DNA]</scope>
    <source>
        <strain evidence="4 5">NBRC 108727</strain>
    </source>
</reference>
<name>A0A7C9TNU6_9MICO</name>
<dbReference type="EMBL" id="JAAGWZ010000001">
    <property type="protein sequence ID" value="NEM89939.1"/>
    <property type="molecule type" value="Genomic_DNA"/>
</dbReference>
<protein>
    <submittedName>
        <fullName evidence="4">ABC transporter substrate-binding protein</fullName>
    </submittedName>
</protein>
<dbReference type="RefSeq" id="WP_163471627.1">
    <property type="nucleotide sequence ID" value="NZ_JAAGWZ010000001.1"/>
</dbReference>
<dbReference type="PANTHER" id="PTHR47628">
    <property type="match status" value="1"/>
</dbReference>
<evidence type="ECO:0000256" key="1">
    <source>
        <dbReference type="ARBA" id="ARBA00010062"/>
    </source>
</evidence>
<evidence type="ECO:0000313" key="5">
    <source>
        <dbReference type="Proteomes" id="UP000479756"/>
    </source>
</evidence>
<dbReference type="AlphaFoldDB" id="A0A7C9TNU6"/>
<gene>
    <name evidence="4" type="ORF">G3T37_01055</name>
</gene>
<keyword evidence="2" id="KW-0732">Signal</keyword>
<dbReference type="CDD" id="cd06358">
    <property type="entry name" value="PBP1_NHase"/>
    <property type="match status" value="1"/>
</dbReference>
<keyword evidence="5" id="KW-1185">Reference proteome</keyword>
<feature type="domain" description="Leucine-binding protein" evidence="3">
    <location>
        <begin position="5"/>
        <end position="341"/>
    </location>
</feature>
<dbReference type="Pfam" id="PF13458">
    <property type="entry name" value="Peripla_BP_6"/>
    <property type="match status" value="1"/>
</dbReference>
<comment type="caution">
    <text evidence="4">The sequence shown here is derived from an EMBL/GenBank/DDBJ whole genome shotgun (WGS) entry which is preliminary data.</text>
</comment>
<sequence length="351" mass="37208">MSAFHLGLVIPLRGPGGIYGPACQAVSELAVAEINRAGGMLGREVELHVIDAGQPLAALRRELGERLARGAVHALCGWHTSAVRNAIVPVVAARIPYSYPAAYEGEESRPGVYVTGEVPSAQLVPALARLRAETGASRWFVVGDDYAWPRSTFAVLRARAVELGIEFVGASFLAVEGDSDARVRETLASAAASGAHSVLVLMVGQNAVRFNRAFAAAGLDERMTRLSSLMEENMLMASGARATRNLFSTGGWFRSLVTGHALDFSGRYARAVGPHAPAVGAAAEACYESILALHAILRRAGSAEVAVTDRVVDGTRFEGPRGDVAFVGNHASQTLYLARADHYDFELVAEL</sequence>
<evidence type="ECO:0000259" key="3">
    <source>
        <dbReference type="Pfam" id="PF13458"/>
    </source>
</evidence>
<evidence type="ECO:0000313" key="4">
    <source>
        <dbReference type="EMBL" id="NEM89939.1"/>
    </source>
</evidence>
<dbReference type="SUPFAM" id="SSF53822">
    <property type="entry name" value="Periplasmic binding protein-like I"/>
    <property type="match status" value="1"/>
</dbReference>
<dbReference type="PANTHER" id="PTHR47628:SF1">
    <property type="entry name" value="ALIPHATIC AMIDASE EXPRESSION-REGULATING PROTEIN"/>
    <property type="match status" value="1"/>
</dbReference>
<dbReference type="Gene3D" id="3.40.50.2300">
    <property type="match status" value="2"/>
</dbReference>
<accession>A0A7C9TNU6</accession>
<comment type="similarity">
    <text evidence="1">Belongs to the leucine-binding protein family.</text>
</comment>
<dbReference type="Proteomes" id="UP000479756">
    <property type="component" value="Unassembled WGS sequence"/>
</dbReference>
<dbReference type="InterPro" id="IPR028081">
    <property type="entry name" value="Leu-bd"/>
</dbReference>
<proteinExistence type="inferred from homology"/>
<evidence type="ECO:0000256" key="2">
    <source>
        <dbReference type="ARBA" id="ARBA00022729"/>
    </source>
</evidence>